<comment type="caution">
    <text evidence="2">The sequence shown here is derived from an EMBL/GenBank/DDBJ whole genome shotgun (WGS) entry which is preliminary data.</text>
</comment>
<organism evidence="2 3">
    <name type="scientific">Araneus ventricosus</name>
    <name type="common">Orbweaver spider</name>
    <name type="synonym">Epeira ventricosa</name>
    <dbReference type="NCBI Taxonomy" id="182803"/>
    <lineage>
        <taxon>Eukaryota</taxon>
        <taxon>Metazoa</taxon>
        <taxon>Ecdysozoa</taxon>
        <taxon>Arthropoda</taxon>
        <taxon>Chelicerata</taxon>
        <taxon>Arachnida</taxon>
        <taxon>Araneae</taxon>
        <taxon>Araneomorphae</taxon>
        <taxon>Entelegynae</taxon>
        <taxon>Araneoidea</taxon>
        <taxon>Araneidae</taxon>
        <taxon>Araneus</taxon>
    </lineage>
</organism>
<dbReference type="AlphaFoldDB" id="A0A4Y2KS12"/>
<dbReference type="InterPro" id="IPR032135">
    <property type="entry name" value="DUF4817"/>
</dbReference>
<sequence length="132" mass="15246">MERHTCPPEITIKRMFLLGCTFNLRVMAKFGIKEYCNILLIYHECGRKAKSAARLYRERFPEGRYPARQTILKVVKRLRETGCVTSRPRVRKPRNVGRKLQPEDVLAYALAHPQNNSPGPSLAINMGSTRYK</sequence>
<dbReference type="Pfam" id="PF16087">
    <property type="entry name" value="DUF4817"/>
    <property type="match status" value="1"/>
</dbReference>
<dbReference type="Proteomes" id="UP000499080">
    <property type="component" value="Unassembled WGS sequence"/>
</dbReference>
<feature type="domain" description="DUF4817" evidence="1">
    <location>
        <begin position="32"/>
        <end position="85"/>
    </location>
</feature>
<protein>
    <recommendedName>
        <fullName evidence="1">DUF4817 domain-containing protein</fullName>
    </recommendedName>
</protein>
<name>A0A4Y2KS12_ARAVE</name>
<reference evidence="2 3" key="1">
    <citation type="journal article" date="2019" name="Sci. Rep.">
        <title>Orb-weaving spider Araneus ventricosus genome elucidates the spidroin gene catalogue.</title>
        <authorList>
            <person name="Kono N."/>
            <person name="Nakamura H."/>
            <person name="Ohtoshi R."/>
            <person name="Moran D.A.P."/>
            <person name="Shinohara A."/>
            <person name="Yoshida Y."/>
            <person name="Fujiwara M."/>
            <person name="Mori M."/>
            <person name="Tomita M."/>
            <person name="Arakawa K."/>
        </authorList>
    </citation>
    <scope>NUCLEOTIDE SEQUENCE [LARGE SCALE GENOMIC DNA]</scope>
</reference>
<gene>
    <name evidence="2" type="ORF">AVEN_123238_1</name>
</gene>
<dbReference type="EMBL" id="BGPR01004945">
    <property type="protein sequence ID" value="GBN05135.1"/>
    <property type="molecule type" value="Genomic_DNA"/>
</dbReference>
<evidence type="ECO:0000313" key="2">
    <source>
        <dbReference type="EMBL" id="GBN05135.1"/>
    </source>
</evidence>
<evidence type="ECO:0000313" key="3">
    <source>
        <dbReference type="Proteomes" id="UP000499080"/>
    </source>
</evidence>
<proteinExistence type="predicted"/>
<accession>A0A4Y2KS12</accession>
<keyword evidence="3" id="KW-1185">Reference proteome</keyword>
<evidence type="ECO:0000259" key="1">
    <source>
        <dbReference type="Pfam" id="PF16087"/>
    </source>
</evidence>